<dbReference type="PANTHER" id="PTHR33164:SF43">
    <property type="entry name" value="HTH-TYPE TRANSCRIPTIONAL REPRESSOR YETL"/>
    <property type="match status" value="1"/>
</dbReference>
<dbReference type="SUPFAM" id="SSF46785">
    <property type="entry name" value="Winged helix' DNA-binding domain"/>
    <property type="match status" value="1"/>
</dbReference>
<reference evidence="2 3" key="1">
    <citation type="journal article" date="2009" name="Appl. Environ. Microbiol.">
        <title>Community genomic and proteomic analyses of chemoautotrophic iron-oxidizing "Leptospirillum rubarum" (Group II) and "Leptospirillum ferrodiazotrophum" (Group III) bacteria in acid mine drainage biofilms.</title>
        <authorList>
            <person name="Goltsman D.S."/>
            <person name="Denef V.J."/>
            <person name="Singer S.W."/>
            <person name="VerBerkmoes N.C."/>
            <person name="Lefsrud M."/>
            <person name="Mueller R.S."/>
            <person name="Dick G.J."/>
            <person name="Sun C.L."/>
            <person name="Wheeler K.E."/>
            <person name="Zemla A."/>
            <person name="Baker B.J."/>
            <person name="Hauser L."/>
            <person name="Land M."/>
            <person name="Shah M.B."/>
            <person name="Thelen M.P."/>
            <person name="Hettich R.L."/>
            <person name="Banfield J.F."/>
        </authorList>
    </citation>
    <scope>NUCLEOTIDE SEQUENCE [LARGE SCALE GENOMIC DNA]</scope>
</reference>
<keyword evidence="3" id="KW-1185">Reference proteome</keyword>
<protein>
    <submittedName>
        <fullName evidence="2">Transcriptional regulator, MarR family</fullName>
    </submittedName>
</protein>
<dbReference type="PANTHER" id="PTHR33164">
    <property type="entry name" value="TRANSCRIPTIONAL REGULATOR, MARR FAMILY"/>
    <property type="match status" value="1"/>
</dbReference>
<gene>
    <name evidence="2" type="ORF">UBAL3_48660004</name>
</gene>
<dbReference type="InterPro" id="IPR036388">
    <property type="entry name" value="WH-like_DNA-bd_sf"/>
</dbReference>
<proteinExistence type="predicted"/>
<dbReference type="EMBL" id="GG693853">
    <property type="protein sequence ID" value="EES53790.1"/>
    <property type="molecule type" value="Genomic_DNA"/>
</dbReference>
<dbReference type="InterPro" id="IPR000835">
    <property type="entry name" value="HTH_MarR-typ"/>
</dbReference>
<evidence type="ECO:0000259" key="1">
    <source>
        <dbReference type="PROSITE" id="PS50995"/>
    </source>
</evidence>
<name>C6HU57_9BACT</name>
<dbReference type="PROSITE" id="PS50995">
    <property type="entry name" value="HTH_MARR_2"/>
    <property type="match status" value="1"/>
</dbReference>
<dbReference type="Pfam" id="PF12802">
    <property type="entry name" value="MarR_2"/>
    <property type="match status" value="1"/>
</dbReference>
<dbReference type="GO" id="GO:0003700">
    <property type="term" value="F:DNA-binding transcription factor activity"/>
    <property type="evidence" value="ECO:0007669"/>
    <property type="project" value="InterPro"/>
</dbReference>
<feature type="non-terminal residue" evidence="2">
    <location>
        <position position="148"/>
    </location>
</feature>
<evidence type="ECO:0000313" key="3">
    <source>
        <dbReference type="Proteomes" id="UP000009374"/>
    </source>
</evidence>
<organism evidence="2 3">
    <name type="scientific">Leptospirillum ferrodiazotrophum</name>
    <dbReference type="NCBI Taxonomy" id="412449"/>
    <lineage>
        <taxon>Bacteria</taxon>
        <taxon>Pseudomonadati</taxon>
        <taxon>Nitrospirota</taxon>
        <taxon>Nitrospiria</taxon>
        <taxon>Nitrospirales</taxon>
        <taxon>Nitrospiraceae</taxon>
        <taxon>Leptospirillum</taxon>
    </lineage>
</organism>
<dbReference type="InterPro" id="IPR039422">
    <property type="entry name" value="MarR/SlyA-like"/>
</dbReference>
<dbReference type="Gene3D" id="1.10.10.10">
    <property type="entry name" value="Winged helix-like DNA-binding domain superfamily/Winged helix DNA-binding domain"/>
    <property type="match status" value="1"/>
</dbReference>
<evidence type="ECO:0000313" key="2">
    <source>
        <dbReference type="EMBL" id="EES53790.1"/>
    </source>
</evidence>
<dbReference type="Proteomes" id="UP000009374">
    <property type="component" value="Unassembled WGS sequence"/>
</dbReference>
<dbReference type="GO" id="GO:0006950">
    <property type="term" value="P:response to stress"/>
    <property type="evidence" value="ECO:0007669"/>
    <property type="project" value="TreeGrafter"/>
</dbReference>
<dbReference type="AlphaFoldDB" id="C6HU57"/>
<accession>C6HU57</accession>
<feature type="domain" description="HTH marR-type" evidence="1">
    <location>
        <begin position="15"/>
        <end position="148"/>
    </location>
</feature>
<dbReference type="InterPro" id="IPR036390">
    <property type="entry name" value="WH_DNA-bd_sf"/>
</dbReference>
<sequence>MQMAGNLADLPDKRARNLRQRLLQASRQVNISIVKALNNLGFDEFRSTHTALLSNLSLDGASLTTVARNAGMTKQAMGRLAEDLMRLGYIRSTPDKADRRAVHLSFTDKGLDLMHKSFAVMDEIEERCANRIGSDSYQMLLTSLSEIA</sequence>